<organism evidence="1 2">
    <name type="scientific">Eumeta variegata</name>
    <name type="common">Bagworm moth</name>
    <name type="synonym">Eumeta japonica</name>
    <dbReference type="NCBI Taxonomy" id="151549"/>
    <lineage>
        <taxon>Eukaryota</taxon>
        <taxon>Metazoa</taxon>
        <taxon>Ecdysozoa</taxon>
        <taxon>Arthropoda</taxon>
        <taxon>Hexapoda</taxon>
        <taxon>Insecta</taxon>
        <taxon>Pterygota</taxon>
        <taxon>Neoptera</taxon>
        <taxon>Endopterygota</taxon>
        <taxon>Lepidoptera</taxon>
        <taxon>Glossata</taxon>
        <taxon>Ditrysia</taxon>
        <taxon>Tineoidea</taxon>
        <taxon>Psychidae</taxon>
        <taxon>Oiketicinae</taxon>
        <taxon>Eumeta</taxon>
    </lineage>
</organism>
<keyword evidence="2" id="KW-1185">Reference proteome</keyword>
<sequence>MRHKRLFSTLTLPPIPMLIRHEENGQETQGDAYVTLQCVDDERLLLCLATNLDRSISYVTIALNERHEPMVMS</sequence>
<evidence type="ECO:0000313" key="1">
    <source>
        <dbReference type="EMBL" id="GBP41499.1"/>
    </source>
</evidence>
<proteinExistence type="predicted"/>
<gene>
    <name evidence="1" type="ORF">EVAR_24418_1</name>
</gene>
<dbReference type="EMBL" id="BGZK01000400">
    <property type="protein sequence ID" value="GBP41499.1"/>
    <property type="molecule type" value="Genomic_DNA"/>
</dbReference>
<dbReference type="Proteomes" id="UP000299102">
    <property type="component" value="Unassembled WGS sequence"/>
</dbReference>
<protein>
    <submittedName>
        <fullName evidence="1">Uncharacterized protein</fullName>
    </submittedName>
</protein>
<accession>A0A4C1VTH2</accession>
<name>A0A4C1VTH2_EUMVA</name>
<evidence type="ECO:0000313" key="2">
    <source>
        <dbReference type="Proteomes" id="UP000299102"/>
    </source>
</evidence>
<comment type="caution">
    <text evidence="1">The sequence shown here is derived from an EMBL/GenBank/DDBJ whole genome shotgun (WGS) entry which is preliminary data.</text>
</comment>
<reference evidence="1 2" key="1">
    <citation type="journal article" date="2019" name="Commun. Biol.">
        <title>The bagworm genome reveals a unique fibroin gene that provides high tensile strength.</title>
        <authorList>
            <person name="Kono N."/>
            <person name="Nakamura H."/>
            <person name="Ohtoshi R."/>
            <person name="Tomita M."/>
            <person name="Numata K."/>
            <person name="Arakawa K."/>
        </authorList>
    </citation>
    <scope>NUCLEOTIDE SEQUENCE [LARGE SCALE GENOMIC DNA]</scope>
</reference>
<dbReference type="AlphaFoldDB" id="A0A4C1VTH2"/>